<evidence type="ECO:0000259" key="2">
    <source>
        <dbReference type="Pfam" id="PF26343"/>
    </source>
</evidence>
<dbReference type="Pfam" id="PF26343">
    <property type="entry name" value="VapC50_C"/>
    <property type="match status" value="1"/>
</dbReference>
<gene>
    <name evidence="3" type="ORF">GCM10009416_19070</name>
</gene>
<name>A0ABP3Q5L3_9PROT</name>
<protein>
    <submittedName>
        <fullName evidence="3">PIN domain-containing protein</fullName>
    </submittedName>
</protein>
<keyword evidence="4" id="KW-1185">Reference proteome</keyword>
<dbReference type="Proteomes" id="UP001501588">
    <property type="component" value="Unassembled WGS sequence"/>
</dbReference>
<organism evidence="3 4">
    <name type="scientific">Craurococcus roseus</name>
    <dbReference type="NCBI Taxonomy" id="77585"/>
    <lineage>
        <taxon>Bacteria</taxon>
        <taxon>Pseudomonadati</taxon>
        <taxon>Pseudomonadota</taxon>
        <taxon>Alphaproteobacteria</taxon>
        <taxon>Acetobacterales</taxon>
        <taxon>Acetobacteraceae</taxon>
        <taxon>Craurococcus</taxon>
    </lineage>
</organism>
<evidence type="ECO:0000259" key="1">
    <source>
        <dbReference type="Pfam" id="PF13470"/>
    </source>
</evidence>
<comment type="caution">
    <text evidence="3">The sequence shown here is derived from an EMBL/GenBank/DDBJ whole genome shotgun (WGS) entry which is preliminary data.</text>
</comment>
<sequence length="196" mass="21314">MFANRFTALMDACALVSALKRNLLLSLAGADFFRVRWSVRILDEAERNIAKLIAARGLLDAEDRAARARGAMERAFGDAVVTGYEGLIGGLMGLPDPDDAHVIAAAVKTRASVIVTDNLRHFPRSVLLPLDLEAKTTDVFAADAIDLDAGRAVAAIRRMRMRFGKPEKTAEVLLLDMEAAGLTQTVDVLREHTRSL</sequence>
<dbReference type="InterPro" id="IPR002716">
    <property type="entry name" value="PIN_dom"/>
</dbReference>
<accession>A0ABP3Q5L3</accession>
<evidence type="ECO:0000313" key="4">
    <source>
        <dbReference type="Proteomes" id="UP001501588"/>
    </source>
</evidence>
<proteinExistence type="predicted"/>
<dbReference type="InterPro" id="IPR058652">
    <property type="entry name" value="VapC50_C"/>
</dbReference>
<evidence type="ECO:0000313" key="3">
    <source>
        <dbReference type="EMBL" id="GAA0580802.1"/>
    </source>
</evidence>
<feature type="domain" description="PIN" evidence="1">
    <location>
        <begin position="8"/>
        <end position="119"/>
    </location>
</feature>
<feature type="domain" description="VapC50 C-terminal" evidence="2">
    <location>
        <begin position="138"/>
        <end position="191"/>
    </location>
</feature>
<dbReference type="EMBL" id="BAAAFZ010000022">
    <property type="protein sequence ID" value="GAA0580802.1"/>
    <property type="molecule type" value="Genomic_DNA"/>
</dbReference>
<dbReference type="Pfam" id="PF13470">
    <property type="entry name" value="PIN_3"/>
    <property type="match status" value="1"/>
</dbReference>
<reference evidence="4" key="1">
    <citation type="journal article" date="2019" name="Int. J. Syst. Evol. Microbiol.">
        <title>The Global Catalogue of Microorganisms (GCM) 10K type strain sequencing project: providing services to taxonomists for standard genome sequencing and annotation.</title>
        <authorList>
            <consortium name="The Broad Institute Genomics Platform"/>
            <consortium name="The Broad Institute Genome Sequencing Center for Infectious Disease"/>
            <person name="Wu L."/>
            <person name="Ma J."/>
        </authorList>
    </citation>
    <scope>NUCLEOTIDE SEQUENCE [LARGE SCALE GENOMIC DNA]</scope>
    <source>
        <strain evidence="4">JCM 9933</strain>
    </source>
</reference>
<dbReference type="RefSeq" id="WP_343895009.1">
    <property type="nucleotide sequence ID" value="NZ_BAAAFZ010000022.1"/>
</dbReference>